<dbReference type="OrthoDB" id="124998at2759"/>
<dbReference type="Proteomes" id="UP000275267">
    <property type="component" value="Unassembled WGS sequence"/>
</dbReference>
<proteinExistence type="predicted"/>
<accession>A0A3L6S6B7</accession>
<evidence type="ECO:0000313" key="2">
    <source>
        <dbReference type="Proteomes" id="UP000275267"/>
    </source>
</evidence>
<organism evidence="1 2">
    <name type="scientific">Panicum miliaceum</name>
    <name type="common">Proso millet</name>
    <name type="synonym">Broomcorn millet</name>
    <dbReference type="NCBI Taxonomy" id="4540"/>
    <lineage>
        <taxon>Eukaryota</taxon>
        <taxon>Viridiplantae</taxon>
        <taxon>Streptophyta</taxon>
        <taxon>Embryophyta</taxon>
        <taxon>Tracheophyta</taxon>
        <taxon>Spermatophyta</taxon>
        <taxon>Magnoliopsida</taxon>
        <taxon>Liliopsida</taxon>
        <taxon>Poales</taxon>
        <taxon>Poaceae</taxon>
        <taxon>PACMAD clade</taxon>
        <taxon>Panicoideae</taxon>
        <taxon>Panicodae</taxon>
        <taxon>Paniceae</taxon>
        <taxon>Panicinae</taxon>
        <taxon>Panicum</taxon>
        <taxon>Panicum sect. Panicum</taxon>
    </lineage>
</organism>
<dbReference type="Pfam" id="PF04827">
    <property type="entry name" value="Plant_tran"/>
    <property type="match status" value="1"/>
</dbReference>
<gene>
    <name evidence="1" type="ORF">C2845_PM02G27570</name>
</gene>
<protein>
    <submittedName>
        <fullName evidence="1">Uncharacterized protein</fullName>
    </submittedName>
</protein>
<dbReference type="InterPro" id="IPR006912">
    <property type="entry name" value="Harbinger_derived_prot"/>
</dbReference>
<dbReference type="EMBL" id="PQIB02000005">
    <property type="protein sequence ID" value="RLN15632.1"/>
    <property type="molecule type" value="Genomic_DNA"/>
</dbReference>
<reference evidence="2" key="1">
    <citation type="journal article" date="2019" name="Nat. Commun.">
        <title>The genome of broomcorn millet.</title>
        <authorList>
            <person name="Zou C."/>
            <person name="Miki D."/>
            <person name="Li D."/>
            <person name="Tang Q."/>
            <person name="Xiao L."/>
            <person name="Rajput S."/>
            <person name="Deng P."/>
            <person name="Jia W."/>
            <person name="Huang R."/>
            <person name="Zhang M."/>
            <person name="Sun Y."/>
            <person name="Hu J."/>
            <person name="Fu X."/>
            <person name="Schnable P.S."/>
            <person name="Li F."/>
            <person name="Zhang H."/>
            <person name="Feng B."/>
            <person name="Zhu X."/>
            <person name="Liu R."/>
            <person name="Schnable J.C."/>
            <person name="Zhu J.-K."/>
            <person name="Zhang H."/>
        </authorList>
    </citation>
    <scope>NUCLEOTIDE SEQUENCE [LARGE SCALE GENOMIC DNA]</scope>
</reference>
<comment type="caution">
    <text evidence="1">The sequence shown here is derived from an EMBL/GenBank/DDBJ whole genome shotgun (WGS) entry which is preliminary data.</text>
</comment>
<keyword evidence="2" id="KW-1185">Reference proteome</keyword>
<sequence>MKMFVEGVIAVFGEYYLRRPTVEDAERLLKIGDKIGESRGFPGMFGALTVCTGSGNDVPMHGKANSLVVIKKSQP</sequence>
<evidence type="ECO:0000313" key="1">
    <source>
        <dbReference type="EMBL" id="RLN15632.1"/>
    </source>
</evidence>
<name>A0A3L6S6B7_PANMI</name>
<dbReference type="AlphaFoldDB" id="A0A3L6S6B7"/>